<dbReference type="GO" id="GO:0004132">
    <property type="term" value="F:dCMP deaminase activity"/>
    <property type="evidence" value="ECO:0007669"/>
    <property type="project" value="UniProtKB-EC"/>
</dbReference>
<dbReference type="PROSITE" id="PS51747">
    <property type="entry name" value="CYT_DCMP_DEAMINASES_2"/>
    <property type="match status" value="1"/>
</dbReference>
<proteinExistence type="predicted"/>
<keyword evidence="3" id="KW-0378">Hydrolase</keyword>
<dbReference type="InterPro" id="IPR015517">
    <property type="entry name" value="dCMP_deaminase-rel"/>
</dbReference>
<dbReference type="PANTHER" id="PTHR11086">
    <property type="entry name" value="DEOXYCYTIDYLATE DEAMINASE-RELATED"/>
    <property type="match status" value="1"/>
</dbReference>
<dbReference type="InterPro" id="IPR002125">
    <property type="entry name" value="CMP_dCMP_dom"/>
</dbReference>
<dbReference type="EMBL" id="CASHTH010002485">
    <property type="protein sequence ID" value="CAI8030503.1"/>
    <property type="molecule type" value="Genomic_DNA"/>
</dbReference>
<dbReference type="GO" id="GO:0006220">
    <property type="term" value="P:pyrimidine nucleotide metabolic process"/>
    <property type="evidence" value="ECO:0007669"/>
    <property type="project" value="InterPro"/>
</dbReference>
<organism evidence="9 10">
    <name type="scientific">Geodia barretti</name>
    <name type="common">Barrett's horny sponge</name>
    <dbReference type="NCBI Taxonomy" id="519541"/>
    <lineage>
        <taxon>Eukaryota</taxon>
        <taxon>Metazoa</taxon>
        <taxon>Porifera</taxon>
        <taxon>Demospongiae</taxon>
        <taxon>Heteroscleromorpha</taxon>
        <taxon>Tetractinellida</taxon>
        <taxon>Astrophorina</taxon>
        <taxon>Geodiidae</taxon>
        <taxon>Geodia</taxon>
    </lineage>
</organism>
<evidence type="ECO:0000256" key="1">
    <source>
        <dbReference type="ARBA" id="ARBA00001947"/>
    </source>
</evidence>
<dbReference type="InterPro" id="IPR016473">
    <property type="entry name" value="dCMP_deaminase"/>
</dbReference>
<keyword evidence="10" id="KW-1185">Reference proteome</keyword>
<dbReference type="PIRSF" id="PIRSF006019">
    <property type="entry name" value="dCMP_deaminase"/>
    <property type="match status" value="1"/>
</dbReference>
<evidence type="ECO:0000313" key="9">
    <source>
        <dbReference type="EMBL" id="CAI8030503.1"/>
    </source>
</evidence>
<dbReference type="CDD" id="cd01286">
    <property type="entry name" value="deoxycytidylate_deaminase"/>
    <property type="match status" value="1"/>
</dbReference>
<dbReference type="AlphaFoldDB" id="A0AA35WQW0"/>
<name>A0AA35WQW0_GEOBA</name>
<evidence type="ECO:0000256" key="3">
    <source>
        <dbReference type="ARBA" id="ARBA00022801"/>
    </source>
</evidence>
<dbReference type="EC" id="3.5.4.12" evidence="4"/>
<keyword evidence="2" id="KW-0545">Nucleotide biosynthesis</keyword>
<dbReference type="Pfam" id="PF00383">
    <property type="entry name" value="dCMP_cyt_deam_1"/>
    <property type="match status" value="1"/>
</dbReference>
<dbReference type="PANTHER" id="PTHR11086:SF18">
    <property type="entry name" value="DEOXYCYTIDYLATE DEAMINASE"/>
    <property type="match status" value="1"/>
</dbReference>
<dbReference type="SUPFAM" id="SSF53927">
    <property type="entry name" value="Cytidine deaminase-like"/>
    <property type="match status" value="1"/>
</dbReference>
<gene>
    <name evidence="9" type="ORF">GBAR_LOCUS17294</name>
</gene>
<feature type="domain" description="CMP/dCMP-type deaminase" evidence="8">
    <location>
        <begin position="5"/>
        <end position="147"/>
    </location>
</feature>
<feature type="binding site" evidence="7">
    <location>
        <position position="106"/>
    </location>
    <ligand>
        <name>Zn(2+)</name>
        <dbReference type="ChEBI" id="CHEBI:29105"/>
        <note>catalytic</note>
    </ligand>
</feature>
<evidence type="ECO:0000313" key="10">
    <source>
        <dbReference type="Proteomes" id="UP001174909"/>
    </source>
</evidence>
<dbReference type="Proteomes" id="UP001174909">
    <property type="component" value="Unassembled WGS sequence"/>
</dbReference>
<evidence type="ECO:0000259" key="8">
    <source>
        <dbReference type="PROSITE" id="PS51747"/>
    </source>
</evidence>
<feature type="binding site" evidence="7">
    <location>
        <position position="109"/>
    </location>
    <ligand>
        <name>Zn(2+)</name>
        <dbReference type="ChEBI" id="CHEBI:29105"/>
        <note>catalytic</note>
    </ligand>
</feature>
<protein>
    <recommendedName>
        <fullName evidence="5">dCMP deaminase</fullName>
        <ecNumber evidence="4">3.5.4.12</ecNumber>
    </recommendedName>
    <alternativeName>
        <fullName evidence="5">dCMP deaminase</fullName>
    </alternativeName>
</protein>
<reference evidence="9" key="1">
    <citation type="submission" date="2023-03" db="EMBL/GenBank/DDBJ databases">
        <authorList>
            <person name="Steffen K."/>
            <person name="Cardenas P."/>
        </authorList>
    </citation>
    <scope>NUCLEOTIDE SEQUENCE</scope>
</reference>
<dbReference type="Gene3D" id="3.40.140.10">
    <property type="entry name" value="Cytidine Deaminase, domain 2"/>
    <property type="match status" value="1"/>
</dbReference>
<dbReference type="InterPro" id="IPR016193">
    <property type="entry name" value="Cytidine_deaminase-like"/>
</dbReference>
<dbReference type="GO" id="GO:0005737">
    <property type="term" value="C:cytoplasm"/>
    <property type="evidence" value="ECO:0007669"/>
    <property type="project" value="TreeGrafter"/>
</dbReference>
<dbReference type="InterPro" id="IPR035105">
    <property type="entry name" value="Deoxycytidylate_deaminase_dom"/>
</dbReference>
<evidence type="ECO:0000256" key="4">
    <source>
        <dbReference type="ARBA" id="ARBA00038938"/>
    </source>
</evidence>
<feature type="active site" description="Proton donor" evidence="6">
    <location>
        <position position="80"/>
    </location>
</feature>
<evidence type="ECO:0000256" key="2">
    <source>
        <dbReference type="ARBA" id="ARBA00022727"/>
    </source>
</evidence>
<keyword evidence="7" id="KW-0862">Zinc</keyword>
<comment type="cofactor">
    <cofactor evidence="1 7">
        <name>Zn(2+)</name>
        <dbReference type="ChEBI" id="CHEBI:29105"/>
    </cofactor>
</comment>
<sequence length="188" mass="20798">MDRISWDEYFLRIAYAVSARSNCVRRQIGAVIVNDKIITSTGYNGTPMGIPNCFDGGCKRCNSDGPSGANLDECICIHAEENAIVFAARHGSSTSGATIYTTNKPCLGCLKKSIQAGIRRVVYAEQYAYTKSVEEVYNWLVEESGIEMSNIVRKLIAHMKWIASRKHWFIPPEIGQISLDACPANRAV</sequence>
<comment type="caution">
    <text evidence="9">The sequence shown here is derived from an EMBL/GenBank/DDBJ whole genome shotgun (WGS) entry which is preliminary data.</text>
</comment>
<evidence type="ECO:0000256" key="5">
    <source>
        <dbReference type="ARBA" id="ARBA00041763"/>
    </source>
</evidence>
<feature type="binding site" evidence="7">
    <location>
        <position position="78"/>
    </location>
    <ligand>
        <name>Zn(2+)</name>
        <dbReference type="ChEBI" id="CHEBI:29105"/>
        <note>catalytic</note>
    </ligand>
</feature>
<accession>A0AA35WQW0</accession>
<evidence type="ECO:0000256" key="7">
    <source>
        <dbReference type="PIRSR" id="PIRSR006019-2"/>
    </source>
</evidence>
<dbReference type="GO" id="GO:0009165">
    <property type="term" value="P:nucleotide biosynthetic process"/>
    <property type="evidence" value="ECO:0007669"/>
    <property type="project" value="UniProtKB-KW"/>
</dbReference>
<keyword evidence="7" id="KW-0479">Metal-binding</keyword>
<evidence type="ECO:0000256" key="6">
    <source>
        <dbReference type="PIRSR" id="PIRSR006019-1"/>
    </source>
</evidence>
<dbReference type="GO" id="GO:0008270">
    <property type="term" value="F:zinc ion binding"/>
    <property type="evidence" value="ECO:0007669"/>
    <property type="project" value="InterPro"/>
</dbReference>